<dbReference type="AlphaFoldDB" id="A0A443HMQ6"/>
<sequence length="115" mass="13715">MEQYSLEIISMRLEQYQSRKAQQPTGARQSIPRRPRSEDEFDGRTSNPKRFVAIARAPFLDLRTRSPEWGFHCVACKIHHYNRPFHWRRKFTEETFKSHLRECGEIIDGKHATKV</sequence>
<dbReference type="RefSeq" id="XP_028482705.1">
    <property type="nucleotide sequence ID" value="XM_028631315.1"/>
</dbReference>
<evidence type="ECO:0000313" key="2">
    <source>
        <dbReference type="EMBL" id="RWQ93060.1"/>
    </source>
</evidence>
<feature type="compositionally biased region" description="Polar residues" evidence="1">
    <location>
        <begin position="17"/>
        <end position="28"/>
    </location>
</feature>
<dbReference type="STRING" id="264951.A0A443HMQ6"/>
<feature type="non-terminal residue" evidence="2">
    <location>
        <position position="115"/>
    </location>
</feature>
<dbReference type="EMBL" id="RCNU01000011">
    <property type="protein sequence ID" value="RWQ93060.1"/>
    <property type="molecule type" value="Genomic_DNA"/>
</dbReference>
<comment type="caution">
    <text evidence="2">The sequence shown here is derived from an EMBL/GenBank/DDBJ whole genome shotgun (WGS) entry which is preliminary data.</text>
</comment>
<protein>
    <submittedName>
        <fullName evidence="2">Uncharacterized protein</fullName>
    </submittedName>
</protein>
<keyword evidence="3" id="KW-1185">Reference proteome</keyword>
<dbReference type="Proteomes" id="UP000283841">
    <property type="component" value="Unassembled WGS sequence"/>
</dbReference>
<accession>A0A443HMQ6</accession>
<name>A0A443HMQ6_BYSSP</name>
<feature type="region of interest" description="Disordered" evidence="1">
    <location>
        <begin position="17"/>
        <end position="47"/>
    </location>
</feature>
<dbReference type="GeneID" id="39600592"/>
<organism evidence="2 3">
    <name type="scientific">Byssochlamys spectabilis</name>
    <name type="common">Paecilomyces variotii</name>
    <dbReference type="NCBI Taxonomy" id="264951"/>
    <lineage>
        <taxon>Eukaryota</taxon>
        <taxon>Fungi</taxon>
        <taxon>Dikarya</taxon>
        <taxon>Ascomycota</taxon>
        <taxon>Pezizomycotina</taxon>
        <taxon>Eurotiomycetes</taxon>
        <taxon>Eurotiomycetidae</taxon>
        <taxon>Eurotiales</taxon>
        <taxon>Thermoascaceae</taxon>
        <taxon>Paecilomyces</taxon>
    </lineage>
</organism>
<reference evidence="2 3" key="1">
    <citation type="journal article" date="2018" name="Front. Microbiol.">
        <title>Genomic and genetic insights into a cosmopolitan fungus, Paecilomyces variotii (Eurotiales).</title>
        <authorList>
            <person name="Urquhart A.S."/>
            <person name="Mondo S.J."/>
            <person name="Makela M.R."/>
            <person name="Hane J.K."/>
            <person name="Wiebenga A."/>
            <person name="He G."/>
            <person name="Mihaltcheva S."/>
            <person name="Pangilinan J."/>
            <person name="Lipzen A."/>
            <person name="Barry K."/>
            <person name="de Vries R.P."/>
            <person name="Grigoriev I.V."/>
            <person name="Idnurm A."/>
        </authorList>
    </citation>
    <scope>NUCLEOTIDE SEQUENCE [LARGE SCALE GENOMIC DNA]</scope>
    <source>
        <strain evidence="2 3">CBS 101075</strain>
    </source>
</reference>
<gene>
    <name evidence="2" type="ORF">C8Q69DRAFT_477365</name>
</gene>
<proteinExistence type="predicted"/>
<evidence type="ECO:0000256" key="1">
    <source>
        <dbReference type="SAM" id="MobiDB-lite"/>
    </source>
</evidence>
<evidence type="ECO:0000313" key="3">
    <source>
        <dbReference type="Proteomes" id="UP000283841"/>
    </source>
</evidence>
<dbReference type="VEuPathDB" id="FungiDB:C8Q69DRAFT_477365"/>